<keyword evidence="1" id="KW-0472">Membrane</keyword>
<evidence type="ECO:0000256" key="1">
    <source>
        <dbReference type="SAM" id="Phobius"/>
    </source>
</evidence>
<name>A0A061FLW4_THECC</name>
<protein>
    <submittedName>
        <fullName evidence="2">Uncharacterized protein</fullName>
    </submittedName>
</protein>
<organism evidence="2 3">
    <name type="scientific">Theobroma cacao</name>
    <name type="common">Cacao</name>
    <name type="synonym">Cocoa</name>
    <dbReference type="NCBI Taxonomy" id="3641"/>
    <lineage>
        <taxon>Eukaryota</taxon>
        <taxon>Viridiplantae</taxon>
        <taxon>Streptophyta</taxon>
        <taxon>Embryophyta</taxon>
        <taxon>Tracheophyta</taxon>
        <taxon>Spermatophyta</taxon>
        <taxon>Magnoliopsida</taxon>
        <taxon>eudicotyledons</taxon>
        <taxon>Gunneridae</taxon>
        <taxon>Pentapetalae</taxon>
        <taxon>rosids</taxon>
        <taxon>malvids</taxon>
        <taxon>Malvales</taxon>
        <taxon>Malvaceae</taxon>
        <taxon>Byttnerioideae</taxon>
        <taxon>Theobroma</taxon>
    </lineage>
</organism>
<dbReference type="Gramene" id="EOY18290">
    <property type="protein sequence ID" value="EOY18290"/>
    <property type="gene ID" value="TCM_042890"/>
</dbReference>
<dbReference type="Proteomes" id="UP000026915">
    <property type="component" value="Chromosome 10"/>
</dbReference>
<dbReference type="InParanoid" id="A0A061FLW4"/>
<dbReference type="EMBL" id="CM001888">
    <property type="protein sequence ID" value="EOY18290.1"/>
    <property type="molecule type" value="Genomic_DNA"/>
</dbReference>
<reference evidence="2 3" key="1">
    <citation type="journal article" date="2013" name="Genome Biol.">
        <title>The genome sequence of the most widely cultivated cacao type and its use to identify candidate genes regulating pod color.</title>
        <authorList>
            <person name="Motamayor J.C."/>
            <person name="Mockaitis K."/>
            <person name="Schmutz J."/>
            <person name="Haiminen N."/>
            <person name="Iii D.L."/>
            <person name="Cornejo O."/>
            <person name="Findley S.D."/>
            <person name="Zheng P."/>
            <person name="Utro F."/>
            <person name="Royaert S."/>
            <person name="Saski C."/>
            <person name="Jenkins J."/>
            <person name="Podicheti R."/>
            <person name="Zhao M."/>
            <person name="Scheffler B.E."/>
            <person name="Stack J.C."/>
            <person name="Feltus F.A."/>
            <person name="Mustiga G.M."/>
            <person name="Amores F."/>
            <person name="Phillips W."/>
            <person name="Marelli J.P."/>
            <person name="May G.D."/>
            <person name="Shapiro H."/>
            <person name="Ma J."/>
            <person name="Bustamante C.D."/>
            <person name="Schnell R.J."/>
            <person name="Main D."/>
            <person name="Gilbert D."/>
            <person name="Parida L."/>
            <person name="Kuhn D.N."/>
        </authorList>
    </citation>
    <scope>NUCLEOTIDE SEQUENCE [LARGE SCALE GENOMIC DNA]</scope>
    <source>
        <strain evidence="3">cv. Matina 1-6</strain>
    </source>
</reference>
<accession>A0A061FLW4</accession>
<keyword evidence="1" id="KW-0812">Transmembrane</keyword>
<proteinExistence type="predicted"/>
<evidence type="ECO:0000313" key="3">
    <source>
        <dbReference type="Proteomes" id="UP000026915"/>
    </source>
</evidence>
<feature type="transmembrane region" description="Helical" evidence="1">
    <location>
        <begin position="52"/>
        <end position="73"/>
    </location>
</feature>
<dbReference type="AlphaFoldDB" id="A0A061FLW4"/>
<evidence type="ECO:0000313" key="2">
    <source>
        <dbReference type="EMBL" id="EOY18290.1"/>
    </source>
</evidence>
<gene>
    <name evidence="2" type="ORF">TCM_042890</name>
</gene>
<keyword evidence="3" id="KW-1185">Reference proteome</keyword>
<dbReference type="HOGENOM" id="CLU_2077343_0_0_1"/>
<feature type="transmembrane region" description="Helical" evidence="1">
    <location>
        <begin position="94"/>
        <end position="114"/>
    </location>
</feature>
<keyword evidence="1" id="KW-1133">Transmembrane helix</keyword>
<sequence length="118" mass="12579">MGFKLRCSSPLVVLLLPYDILFLAGCLGRDCLGSLKGGRGVRGGGEIFFSLGFSRLLLSGSWFLSGVLLAKAFGPLELALKSKFFSLGGRGGGCMHGAWLDVIAVIFFCFLRLVEVGE</sequence>